<name>A0A8J2KUD2_9HEXA</name>
<evidence type="ECO:0000256" key="2">
    <source>
        <dbReference type="ARBA" id="ARBA00022737"/>
    </source>
</evidence>
<evidence type="ECO:0008006" key="8">
    <source>
        <dbReference type="Google" id="ProtNLM"/>
    </source>
</evidence>
<evidence type="ECO:0000256" key="4">
    <source>
        <dbReference type="ARBA" id="ARBA00022840"/>
    </source>
</evidence>
<dbReference type="AlphaFoldDB" id="A0A8J2KUD2"/>
<feature type="non-terminal residue" evidence="6">
    <location>
        <position position="1"/>
    </location>
</feature>
<evidence type="ECO:0000313" key="6">
    <source>
        <dbReference type="EMBL" id="CAG7819399.1"/>
    </source>
</evidence>
<evidence type="ECO:0000256" key="1">
    <source>
        <dbReference type="ARBA" id="ARBA00004127"/>
    </source>
</evidence>
<reference evidence="6" key="1">
    <citation type="submission" date="2021-06" db="EMBL/GenBank/DDBJ databases">
        <authorList>
            <person name="Hodson N. C."/>
            <person name="Mongue J. A."/>
            <person name="Jaron S. K."/>
        </authorList>
    </citation>
    <scope>NUCLEOTIDE SEQUENCE</scope>
</reference>
<feature type="transmembrane region" description="Helical" evidence="5">
    <location>
        <begin position="51"/>
        <end position="70"/>
    </location>
</feature>
<dbReference type="PANTHER" id="PTHR24223:SF443">
    <property type="entry name" value="MULTIDRUG-RESISTANCE LIKE PROTEIN 1, ISOFORM I"/>
    <property type="match status" value="1"/>
</dbReference>
<dbReference type="GO" id="GO:0016020">
    <property type="term" value="C:membrane"/>
    <property type="evidence" value="ECO:0007669"/>
    <property type="project" value="TreeGrafter"/>
</dbReference>
<protein>
    <recommendedName>
        <fullName evidence="8">ABC transmembrane type-1 domain-containing protein</fullName>
    </recommendedName>
</protein>
<dbReference type="PANTHER" id="PTHR24223">
    <property type="entry name" value="ATP-BINDING CASSETTE SUB-FAMILY C"/>
    <property type="match status" value="1"/>
</dbReference>
<keyword evidence="7" id="KW-1185">Reference proteome</keyword>
<evidence type="ECO:0000256" key="5">
    <source>
        <dbReference type="SAM" id="Phobius"/>
    </source>
</evidence>
<keyword evidence="2" id="KW-0677">Repeat</keyword>
<accession>A0A8J2KUD2</accession>
<comment type="subcellular location">
    <subcellularLocation>
        <location evidence="1">Endomembrane system</location>
        <topology evidence="1">Multi-pass membrane protein</topology>
    </subcellularLocation>
</comment>
<dbReference type="GO" id="GO:0012505">
    <property type="term" value="C:endomembrane system"/>
    <property type="evidence" value="ECO:0007669"/>
    <property type="project" value="UniProtKB-SubCell"/>
</dbReference>
<keyword evidence="3" id="KW-0547">Nucleotide-binding</keyword>
<keyword evidence="5" id="KW-0812">Transmembrane</keyword>
<dbReference type="GO" id="GO:0042626">
    <property type="term" value="F:ATPase-coupled transmembrane transporter activity"/>
    <property type="evidence" value="ECO:0007669"/>
    <property type="project" value="TreeGrafter"/>
</dbReference>
<evidence type="ECO:0000313" key="7">
    <source>
        <dbReference type="Proteomes" id="UP000708208"/>
    </source>
</evidence>
<sequence>NAANKNVLNELSQNSGHGTLKKEVRKKTASIFLPILKINSKTIVTSGILKLVQILITFVSPLMLSLLIAEFRRANTKESWKCYLYMGCIFVTATVQTIFGNNYLYLSYLVGVRVRAAILQAVYQKTLVVSNRARKGEFIFDLGR</sequence>
<proteinExistence type="predicted"/>
<comment type="caution">
    <text evidence="6">The sequence shown here is derived from an EMBL/GenBank/DDBJ whole genome shotgun (WGS) entry which is preliminary data.</text>
</comment>
<dbReference type="OrthoDB" id="6500128at2759"/>
<keyword evidence="5" id="KW-0472">Membrane</keyword>
<evidence type="ECO:0000256" key="3">
    <source>
        <dbReference type="ARBA" id="ARBA00022741"/>
    </source>
</evidence>
<feature type="transmembrane region" description="Helical" evidence="5">
    <location>
        <begin position="82"/>
        <end position="99"/>
    </location>
</feature>
<gene>
    <name evidence="6" type="ORF">AFUS01_LOCUS29852</name>
</gene>
<dbReference type="EMBL" id="CAJVCH010449012">
    <property type="protein sequence ID" value="CAG7819399.1"/>
    <property type="molecule type" value="Genomic_DNA"/>
</dbReference>
<dbReference type="GO" id="GO:0005524">
    <property type="term" value="F:ATP binding"/>
    <property type="evidence" value="ECO:0007669"/>
    <property type="project" value="UniProtKB-KW"/>
</dbReference>
<keyword evidence="5" id="KW-1133">Transmembrane helix</keyword>
<dbReference type="Proteomes" id="UP000708208">
    <property type="component" value="Unassembled WGS sequence"/>
</dbReference>
<dbReference type="InterPro" id="IPR050173">
    <property type="entry name" value="ABC_transporter_C-like"/>
</dbReference>
<organism evidence="6 7">
    <name type="scientific">Allacma fusca</name>
    <dbReference type="NCBI Taxonomy" id="39272"/>
    <lineage>
        <taxon>Eukaryota</taxon>
        <taxon>Metazoa</taxon>
        <taxon>Ecdysozoa</taxon>
        <taxon>Arthropoda</taxon>
        <taxon>Hexapoda</taxon>
        <taxon>Collembola</taxon>
        <taxon>Symphypleona</taxon>
        <taxon>Sminthuridae</taxon>
        <taxon>Allacma</taxon>
    </lineage>
</organism>
<keyword evidence="4" id="KW-0067">ATP-binding</keyword>